<name>A0ABW4HS76_9BACI</name>
<dbReference type="InterPro" id="IPR050807">
    <property type="entry name" value="TransReg_Diox_bact_type"/>
</dbReference>
<dbReference type="Proteomes" id="UP001597221">
    <property type="component" value="Unassembled WGS sequence"/>
</dbReference>
<protein>
    <submittedName>
        <fullName evidence="3">Helix-turn-helix domain-containing protein</fullName>
    </submittedName>
</protein>
<dbReference type="CDD" id="cd00093">
    <property type="entry name" value="HTH_XRE"/>
    <property type="match status" value="1"/>
</dbReference>
<dbReference type="EMBL" id="JBHUDE010000048">
    <property type="protein sequence ID" value="MFD1608253.1"/>
    <property type="molecule type" value="Genomic_DNA"/>
</dbReference>
<evidence type="ECO:0000313" key="3">
    <source>
        <dbReference type="EMBL" id="MFD1608253.1"/>
    </source>
</evidence>
<dbReference type="SMART" id="SM00530">
    <property type="entry name" value="HTH_XRE"/>
    <property type="match status" value="1"/>
</dbReference>
<evidence type="ECO:0000256" key="1">
    <source>
        <dbReference type="ARBA" id="ARBA00023125"/>
    </source>
</evidence>
<dbReference type="PANTHER" id="PTHR46797">
    <property type="entry name" value="HTH-TYPE TRANSCRIPTIONAL REGULATOR"/>
    <property type="match status" value="1"/>
</dbReference>
<sequence length="99" mass="10989">MGDFYKRYSKIRGEDHVQNLQQEGQIAAQIKTKRQKLKMSQQELADLAGVPKSTIGRIEAGLTSPKVETLLKISKALETPFIIDGTSDKGDNQGLFVQL</sequence>
<dbReference type="InterPro" id="IPR010982">
    <property type="entry name" value="Lambda_DNA-bd_dom_sf"/>
</dbReference>
<dbReference type="RefSeq" id="WP_251514001.1">
    <property type="nucleotide sequence ID" value="NZ_JAMBON010000013.1"/>
</dbReference>
<comment type="caution">
    <text evidence="3">The sequence shown here is derived from an EMBL/GenBank/DDBJ whole genome shotgun (WGS) entry which is preliminary data.</text>
</comment>
<dbReference type="PROSITE" id="PS50943">
    <property type="entry name" value="HTH_CROC1"/>
    <property type="match status" value="1"/>
</dbReference>
<dbReference type="SUPFAM" id="SSF47413">
    <property type="entry name" value="lambda repressor-like DNA-binding domains"/>
    <property type="match status" value="1"/>
</dbReference>
<accession>A0ABW4HS76</accession>
<keyword evidence="4" id="KW-1185">Reference proteome</keyword>
<dbReference type="InterPro" id="IPR001387">
    <property type="entry name" value="Cro/C1-type_HTH"/>
</dbReference>
<keyword evidence="1" id="KW-0238">DNA-binding</keyword>
<dbReference type="Gene3D" id="1.10.260.40">
    <property type="entry name" value="lambda repressor-like DNA-binding domains"/>
    <property type="match status" value="1"/>
</dbReference>
<reference evidence="4" key="1">
    <citation type="journal article" date="2019" name="Int. J. Syst. Evol. Microbiol.">
        <title>The Global Catalogue of Microorganisms (GCM) 10K type strain sequencing project: providing services to taxonomists for standard genome sequencing and annotation.</title>
        <authorList>
            <consortium name="The Broad Institute Genomics Platform"/>
            <consortium name="The Broad Institute Genome Sequencing Center for Infectious Disease"/>
            <person name="Wu L."/>
            <person name="Ma J."/>
        </authorList>
    </citation>
    <scope>NUCLEOTIDE SEQUENCE [LARGE SCALE GENOMIC DNA]</scope>
    <source>
        <strain evidence="4">CGMCC 1.12376</strain>
    </source>
</reference>
<proteinExistence type="predicted"/>
<gene>
    <name evidence="3" type="ORF">ACFSBH_11350</name>
</gene>
<evidence type="ECO:0000313" key="4">
    <source>
        <dbReference type="Proteomes" id="UP001597221"/>
    </source>
</evidence>
<feature type="domain" description="HTH cro/C1-type" evidence="2">
    <location>
        <begin position="30"/>
        <end position="86"/>
    </location>
</feature>
<organism evidence="3 4">
    <name type="scientific">Oceanobacillus luteolus</name>
    <dbReference type="NCBI Taxonomy" id="1274358"/>
    <lineage>
        <taxon>Bacteria</taxon>
        <taxon>Bacillati</taxon>
        <taxon>Bacillota</taxon>
        <taxon>Bacilli</taxon>
        <taxon>Bacillales</taxon>
        <taxon>Bacillaceae</taxon>
        <taxon>Oceanobacillus</taxon>
    </lineage>
</organism>
<dbReference type="Pfam" id="PF01381">
    <property type="entry name" value="HTH_3"/>
    <property type="match status" value="1"/>
</dbReference>
<evidence type="ECO:0000259" key="2">
    <source>
        <dbReference type="PROSITE" id="PS50943"/>
    </source>
</evidence>
<dbReference type="PANTHER" id="PTHR46797:SF1">
    <property type="entry name" value="METHYLPHOSPHONATE SYNTHASE"/>
    <property type="match status" value="1"/>
</dbReference>